<dbReference type="SUPFAM" id="SSF54909">
    <property type="entry name" value="Dimeric alpha+beta barrel"/>
    <property type="match status" value="1"/>
</dbReference>
<dbReference type="GO" id="GO:0004497">
    <property type="term" value="F:monooxygenase activity"/>
    <property type="evidence" value="ECO:0007669"/>
    <property type="project" value="UniProtKB-KW"/>
</dbReference>
<keyword evidence="3" id="KW-1185">Reference proteome</keyword>
<dbReference type="InterPro" id="IPR050404">
    <property type="entry name" value="Heme-degrading_MO"/>
</dbReference>
<sequence length="109" mass="12655">MTFIEKDSQMFIAMNRFKVKPGSETAFIEMWRQRESFLDEVPGFESFHLLQGEAFDEYTLFSTHVCWQSRASFDNWVKSDAFKKAHAGAGQSRDFYAGPPRLELFDAVL</sequence>
<dbReference type="PANTHER" id="PTHR34474">
    <property type="entry name" value="SIGNAL TRANSDUCTION PROTEIN TRAP"/>
    <property type="match status" value="1"/>
</dbReference>
<accession>A0ABV7K203</accession>
<keyword evidence="2" id="KW-0503">Monooxygenase</keyword>
<dbReference type="Proteomes" id="UP001595477">
    <property type="component" value="Unassembled WGS sequence"/>
</dbReference>
<keyword evidence="2" id="KW-0560">Oxidoreductase</keyword>
<proteinExistence type="predicted"/>
<feature type="domain" description="ABM" evidence="1">
    <location>
        <begin position="11"/>
        <end position="104"/>
    </location>
</feature>
<dbReference type="RefSeq" id="WP_377908278.1">
    <property type="nucleotide sequence ID" value="NZ_JBHRSX010000034.1"/>
</dbReference>
<dbReference type="Pfam" id="PF03992">
    <property type="entry name" value="ABM"/>
    <property type="match status" value="1"/>
</dbReference>
<evidence type="ECO:0000313" key="2">
    <source>
        <dbReference type="EMBL" id="MFC3203021.1"/>
    </source>
</evidence>
<protein>
    <submittedName>
        <fullName evidence="2">Antibiotic biosynthesis monooxygenase family protein</fullName>
        <ecNumber evidence="2">1.14.-.-</ecNumber>
    </submittedName>
</protein>
<name>A0ABV7K203_9ALTE</name>
<dbReference type="Gene3D" id="3.30.70.100">
    <property type="match status" value="1"/>
</dbReference>
<dbReference type="InterPro" id="IPR011008">
    <property type="entry name" value="Dimeric_a/b-barrel"/>
</dbReference>
<dbReference type="PANTHER" id="PTHR34474:SF2">
    <property type="entry name" value="SIGNAL TRANSDUCTION PROTEIN TRAP"/>
    <property type="match status" value="1"/>
</dbReference>
<reference evidence="3" key="1">
    <citation type="journal article" date="2019" name="Int. J. Syst. Evol. Microbiol.">
        <title>The Global Catalogue of Microorganisms (GCM) 10K type strain sequencing project: providing services to taxonomists for standard genome sequencing and annotation.</title>
        <authorList>
            <consortium name="The Broad Institute Genomics Platform"/>
            <consortium name="The Broad Institute Genome Sequencing Center for Infectious Disease"/>
            <person name="Wu L."/>
            <person name="Ma J."/>
        </authorList>
    </citation>
    <scope>NUCLEOTIDE SEQUENCE [LARGE SCALE GENOMIC DNA]</scope>
    <source>
        <strain evidence="3">KCTC 52449</strain>
    </source>
</reference>
<dbReference type="PROSITE" id="PS51725">
    <property type="entry name" value="ABM"/>
    <property type="match status" value="1"/>
</dbReference>
<comment type="caution">
    <text evidence="2">The sequence shown here is derived from an EMBL/GenBank/DDBJ whole genome shotgun (WGS) entry which is preliminary data.</text>
</comment>
<dbReference type="InterPro" id="IPR007138">
    <property type="entry name" value="ABM_dom"/>
</dbReference>
<evidence type="ECO:0000313" key="3">
    <source>
        <dbReference type="Proteomes" id="UP001595477"/>
    </source>
</evidence>
<gene>
    <name evidence="2" type="ORF">ACFOEW_14490</name>
</gene>
<evidence type="ECO:0000259" key="1">
    <source>
        <dbReference type="PROSITE" id="PS51725"/>
    </source>
</evidence>
<dbReference type="EC" id="1.14.-.-" evidence="2"/>
<dbReference type="EMBL" id="JBHRSX010000034">
    <property type="protein sequence ID" value="MFC3203021.1"/>
    <property type="molecule type" value="Genomic_DNA"/>
</dbReference>
<organism evidence="2 3">
    <name type="scientific">Alteromonas oceani</name>
    <dbReference type="NCBI Taxonomy" id="2071609"/>
    <lineage>
        <taxon>Bacteria</taxon>
        <taxon>Pseudomonadati</taxon>
        <taxon>Pseudomonadota</taxon>
        <taxon>Gammaproteobacteria</taxon>
        <taxon>Alteromonadales</taxon>
        <taxon>Alteromonadaceae</taxon>
        <taxon>Alteromonas/Salinimonas group</taxon>
        <taxon>Alteromonas</taxon>
    </lineage>
</organism>